<dbReference type="Pfam" id="PF22811">
    <property type="entry name" value="Zn_ribbon_NrdR"/>
    <property type="match status" value="1"/>
</dbReference>
<comment type="cofactor">
    <cofactor evidence="8">
        <name>Zn(2+)</name>
        <dbReference type="ChEBI" id="CHEBI:29105"/>
    </cofactor>
    <text evidence="8">Binds 1 zinc ion.</text>
</comment>
<keyword evidence="11" id="KW-1185">Reference proteome</keyword>
<evidence type="ECO:0000313" key="11">
    <source>
        <dbReference type="Proteomes" id="UP000657006"/>
    </source>
</evidence>
<dbReference type="PANTHER" id="PTHR30455">
    <property type="entry name" value="TRANSCRIPTIONAL REPRESSOR NRDR"/>
    <property type="match status" value="1"/>
</dbReference>
<keyword evidence="5 8" id="KW-0805">Transcription regulation</keyword>
<comment type="caution">
    <text evidence="10">The sequence shown here is derived from an EMBL/GenBank/DDBJ whole genome shotgun (WGS) entry which is preliminary data.</text>
</comment>
<sequence>MKCPYCGFEDTRVIDSRPSEDRCAIRRRRLCEMCQKRFTTYEKVETLPLIVIKKDNTREVFDREKLVDRVMRACHKRPVPVAAVEHLADEIENTALNSFDKEIRSQEIGEMVMEKLRELDEVAYVRYASVYRQFRDIDTFMQELEKLRTDTKKKE</sequence>
<dbReference type="AlphaFoldDB" id="A0A926HVW1"/>
<proteinExistence type="inferred from homology"/>
<gene>
    <name evidence="8 10" type="primary">nrdR</name>
    <name evidence="10" type="ORF">H8730_00710</name>
</gene>
<comment type="function">
    <text evidence="8">Negatively regulates transcription of bacterial ribonucleotide reductase nrd genes and operons by binding to NrdR-boxes.</text>
</comment>
<evidence type="ECO:0000256" key="3">
    <source>
        <dbReference type="ARBA" id="ARBA00022833"/>
    </source>
</evidence>
<name>A0A926HVW1_9FIRM</name>
<evidence type="ECO:0000256" key="8">
    <source>
        <dbReference type="HAMAP-Rule" id="MF_00440"/>
    </source>
</evidence>
<protein>
    <recommendedName>
        <fullName evidence="8">Transcriptional repressor NrdR</fullName>
    </recommendedName>
</protein>
<evidence type="ECO:0000256" key="2">
    <source>
        <dbReference type="ARBA" id="ARBA00022741"/>
    </source>
</evidence>
<comment type="similarity">
    <text evidence="8">Belongs to the NrdR family.</text>
</comment>
<dbReference type="GO" id="GO:0008270">
    <property type="term" value="F:zinc ion binding"/>
    <property type="evidence" value="ECO:0007669"/>
    <property type="project" value="UniProtKB-UniRule"/>
</dbReference>
<keyword evidence="6 8" id="KW-0238">DNA-binding</keyword>
<evidence type="ECO:0000256" key="7">
    <source>
        <dbReference type="ARBA" id="ARBA00023163"/>
    </source>
</evidence>
<evidence type="ECO:0000256" key="4">
    <source>
        <dbReference type="ARBA" id="ARBA00022840"/>
    </source>
</evidence>
<keyword evidence="2 8" id="KW-0547">Nucleotide-binding</keyword>
<feature type="zinc finger region" evidence="8">
    <location>
        <begin position="3"/>
        <end position="34"/>
    </location>
</feature>
<keyword evidence="4 8" id="KW-0067">ATP-binding</keyword>
<accession>A0A926HVW1</accession>
<keyword evidence="7 8" id="KW-0804">Transcription</keyword>
<evidence type="ECO:0000313" key="10">
    <source>
        <dbReference type="EMBL" id="MBC8542072.1"/>
    </source>
</evidence>
<evidence type="ECO:0000256" key="1">
    <source>
        <dbReference type="ARBA" id="ARBA00022491"/>
    </source>
</evidence>
<keyword evidence="8" id="KW-0479">Metal-binding</keyword>
<dbReference type="RefSeq" id="WP_177720159.1">
    <property type="nucleotide sequence ID" value="NZ_JACRSQ010000001.1"/>
</dbReference>
<keyword evidence="8" id="KW-0863">Zinc-finger</keyword>
<dbReference type="HAMAP" id="MF_00440">
    <property type="entry name" value="NrdR"/>
    <property type="match status" value="1"/>
</dbReference>
<dbReference type="NCBIfam" id="TIGR00244">
    <property type="entry name" value="transcriptional regulator NrdR"/>
    <property type="match status" value="1"/>
</dbReference>
<dbReference type="PROSITE" id="PS51161">
    <property type="entry name" value="ATP_CONE"/>
    <property type="match status" value="1"/>
</dbReference>
<keyword evidence="3 8" id="KW-0862">Zinc</keyword>
<reference evidence="10" key="1">
    <citation type="submission" date="2020-08" db="EMBL/GenBank/DDBJ databases">
        <title>Genome public.</title>
        <authorList>
            <person name="Liu C."/>
            <person name="Sun Q."/>
        </authorList>
    </citation>
    <scope>NUCLEOTIDE SEQUENCE</scope>
    <source>
        <strain evidence="10">NSJ-32</strain>
    </source>
</reference>
<organism evidence="10 11">
    <name type="scientific">Bianquea renquensis</name>
    <dbReference type="NCBI Taxonomy" id="2763661"/>
    <lineage>
        <taxon>Bacteria</taxon>
        <taxon>Bacillati</taxon>
        <taxon>Bacillota</taxon>
        <taxon>Clostridia</taxon>
        <taxon>Eubacteriales</taxon>
        <taxon>Bianqueaceae</taxon>
        <taxon>Bianquea</taxon>
    </lineage>
</organism>
<dbReference type="GO" id="GO:0045892">
    <property type="term" value="P:negative regulation of DNA-templated transcription"/>
    <property type="evidence" value="ECO:0007669"/>
    <property type="project" value="UniProtKB-UniRule"/>
</dbReference>
<feature type="domain" description="ATP-cone" evidence="9">
    <location>
        <begin position="49"/>
        <end position="139"/>
    </location>
</feature>
<dbReference type="InterPro" id="IPR055173">
    <property type="entry name" value="NrdR-like_N"/>
</dbReference>
<dbReference type="Pfam" id="PF03477">
    <property type="entry name" value="ATP-cone"/>
    <property type="match status" value="1"/>
</dbReference>
<dbReference type="PANTHER" id="PTHR30455:SF2">
    <property type="entry name" value="TRANSCRIPTIONAL REPRESSOR NRDR"/>
    <property type="match status" value="1"/>
</dbReference>
<dbReference type="EMBL" id="JACRSQ010000001">
    <property type="protein sequence ID" value="MBC8542072.1"/>
    <property type="molecule type" value="Genomic_DNA"/>
</dbReference>
<dbReference type="Proteomes" id="UP000657006">
    <property type="component" value="Unassembled WGS sequence"/>
</dbReference>
<dbReference type="GO" id="GO:0003677">
    <property type="term" value="F:DNA binding"/>
    <property type="evidence" value="ECO:0007669"/>
    <property type="project" value="UniProtKB-KW"/>
</dbReference>
<dbReference type="InterPro" id="IPR005144">
    <property type="entry name" value="ATP-cone_dom"/>
</dbReference>
<keyword evidence="1 8" id="KW-0678">Repressor</keyword>
<evidence type="ECO:0000256" key="5">
    <source>
        <dbReference type="ARBA" id="ARBA00023015"/>
    </source>
</evidence>
<dbReference type="GO" id="GO:0005524">
    <property type="term" value="F:ATP binding"/>
    <property type="evidence" value="ECO:0007669"/>
    <property type="project" value="UniProtKB-UniRule"/>
</dbReference>
<evidence type="ECO:0000256" key="6">
    <source>
        <dbReference type="ARBA" id="ARBA00023125"/>
    </source>
</evidence>
<dbReference type="InterPro" id="IPR003796">
    <property type="entry name" value="RNR_NrdR-like"/>
</dbReference>
<evidence type="ECO:0000259" key="9">
    <source>
        <dbReference type="PROSITE" id="PS51161"/>
    </source>
</evidence>